<gene>
    <name evidence="9" type="ORF">GCWU000323_00276</name>
</gene>
<comment type="similarity">
    <text evidence="7">Belongs to the binding-protein-dependent transport system permease family.</text>
</comment>
<dbReference type="PANTHER" id="PTHR30151:SF20">
    <property type="entry name" value="ABC TRANSPORTER PERMEASE PROTEIN HI_0355-RELATED"/>
    <property type="match status" value="1"/>
</dbReference>
<evidence type="ECO:0000256" key="2">
    <source>
        <dbReference type="ARBA" id="ARBA00022448"/>
    </source>
</evidence>
<evidence type="ECO:0000259" key="8">
    <source>
        <dbReference type="PROSITE" id="PS50928"/>
    </source>
</evidence>
<dbReference type="HOGENOM" id="CLU_046113_2_1_0"/>
<dbReference type="EMBL" id="ACVB02000006">
    <property type="protein sequence ID" value="EEX75677.1"/>
    <property type="molecule type" value="Genomic_DNA"/>
</dbReference>
<feature type="domain" description="ABC transmembrane type-1" evidence="8">
    <location>
        <begin position="59"/>
        <end position="239"/>
    </location>
</feature>
<evidence type="ECO:0000256" key="6">
    <source>
        <dbReference type="ARBA" id="ARBA00023136"/>
    </source>
</evidence>
<protein>
    <submittedName>
        <fullName evidence="9">ABC transporter, permease protein</fullName>
    </submittedName>
</protein>
<dbReference type="InterPro" id="IPR000515">
    <property type="entry name" value="MetI-like"/>
</dbReference>
<name>C9MUQ7_9FUSO</name>
<evidence type="ECO:0000313" key="10">
    <source>
        <dbReference type="Proteomes" id="UP000006233"/>
    </source>
</evidence>
<dbReference type="InterPro" id="IPR035906">
    <property type="entry name" value="MetI-like_sf"/>
</dbReference>
<feature type="transmembrane region" description="Helical" evidence="7">
    <location>
        <begin position="221"/>
        <end position="239"/>
    </location>
</feature>
<comment type="subcellular location">
    <subcellularLocation>
        <location evidence="1 7">Cell membrane</location>
        <topology evidence="1 7">Multi-pass membrane protein</topology>
    </subcellularLocation>
</comment>
<dbReference type="RefSeq" id="WP_006803612.1">
    <property type="nucleotide sequence ID" value="NZ_GG700632.1"/>
</dbReference>
<reference evidence="9 10" key="1">
    <citation type="submission" date="2009-09" db="EMBL/GenBank/DDBJ databases">
        <authorList>
            <person name="Weinstock G."/>
            <person name="Sodergren E."/>
            <person name="Clifton S."/>
            <person name="Fulton L."/>
            <person name="Fulton B."/>
            <person name="Courtney L."/>
            <person name="Fronick C."/>
            <person name="Harrison M."/>
            <person name="Strong C."/>
            <person name="Farmer C."/>
            <person name="Delahaunty K."/>
            <person name="Markovic C."/>
            <person name="Hall O."/>
            <person name="Minx P."/>
            <person name="Tomlinson C."/>
            <person name="Mitreva M."/>
            <person name="Nelson J."/>
            <person name="Hou S."/>
            <person name="Wollam A."/>
            <person name="Pepin K.H."/>
            <person name="Johnson M."/>
            <person name="Bhonagiri V."/>
            <person name="Nash W.E."/>
            <person name="Warren W."/>
            <person name="Chinwalla A."/>
            <person name="Mardis E.R."/>
            <person name="Wilson R.K."/>
        </authorList>
    </citation>
    <scope>NUCLEOTIDE SEQUENCE [LARGE SCALE GENOMIC DNA]</scope>
    <source>
        <strain evidence="9 10">F0254</strain>
    </source>
</reference>
<keyword evidence="5 7" id="KW-1133">Transmembrane helix</keyword>
<dbReference type="PROSITE" id="PS50928">
    <property type="entry name" value="ABC_TM1"/>
    <property type="match status" value="1"/>
</dbReference>
<comment type="caution">
    <text evidence="9">The sequence shown here is derived from an EMBL/GenBank/DDBJ whole genome shotgun (WGS) entry which is preliminary data.</text>
</comment>
<feature type="transmembrane region" description="Helical" evidence="7">
    <location>
        <begin position="12"/>
        <end position="33"/>
    </location>
</feature>
<accession>C9MUQ7</accession>
<feature type="transmembrane region" description="Helical" evidence="7">
    <location>
        <begin position="125"/>
        <end position="144"/>
    </location>
</feature>
<evidence type="ECO:0000256" key="7">
    <source>
        <dbReference type="RuleBase" id="RU363032"/>
    </source>
</evidence>
<dbReference type="CDD" id="cd06261">
    <property type="entry name" value="TM_PBP2"/>
    <property type="match status" value="1"/>
</dbReference>
<evidence type="ECO:0000256" key="5">
    <source>
        <dbReference type="ARBA" id="ARBA00022989"/>
    </source>
</evidence>
<dbReference type="Proteomes" id="UP000006233">
    <property type="component" value="Unassembled WGS sequence"/>
</dbReference>
<dbReference type="PANTHER" id="PTHR30151">
    <property type="entry name" value="ALKANE SULFONATE ABC TRANSPORTER-RELATED, MEMBRANE SUBUNIT"/>
    <property type="match status" value="1"/>
</dbReference>
<dbReference type="eggNOG" id="COG0600">
    <property type="taxonomic scope" value="Bacteria"/>
</dbReference>
<evidence type="ECO:0000256" key="4">
    <source>
        <dbReference type="ARBA" id="ARBA00022692"/>
    </source>
</evidence>
<proteinExistence type="inferred from homology"/>
<dbReference type="AlphaFoldDB" id="C9MUQ7"/>
<keyword evidence="3" id="KW-1003">Cell membrane</keyword>
<keyword evidence="6 7" id="KW-0472">Membrane</keyword>
<sequence>MKKFQNITDKIAPSIIIAALLIIWQILSMVNIIPKFMLPSPFEVVKAFISDFPLLMEHTKITLIEAFLGLGLGIVLGFVVAVVMDRFEYAYKMIYPVLVITQTIPTVAIAPLLVLWLGYGILPKITLIVMTSFFPITIGLLDGFRSADKDMLNLLKTMGATPFQNFVHVKLPGSLGYFFAGLRISVSYSIIGAVVAEWLGGFSGLGVYMTRVRKSYSFDKMFAVIFLISAISLLLMYLVKKYRNGVWFGKSKFLNKKIQNKSEERYKK</sequence>
<organism evidence="9 10">
    <name type="scientific">Leptotrichia hofstadii F0254</name>
    <dbReference type="NCBI Taxonomy" id="634994"/>
    <lineage>
        <taxon>Bacteria</taxon>
        <taxon>Fusobacteriati</taxon>
        <taxon>Fusobacteriota</taxon>
        <taxon>Fusobacteriia</taxon>
        <taxon>Fusobacteriales</taxon>
        <taxon>Leptotrichiaceae</taxon>
        <taxon>Leptotrichia</taxon>
    </lineage>
</organism>
<dbReference type="Pfam" id="PF00528">
    <property type="entry name" value="BPD_transp_1"/>
    <property type="match status" value="1"/>
</dbReference>
<evidence type="ECO:0000256" key="1">
    <source>
        <dbReference type="ARBA" id="ARBA00004651"/>
    </source>
</evidence>
<keyword evidence="2 7" id="KW-0813">Transport</keyword>
<feature type="transmembrane region" description="Helical" evidence="7">
    <location>
        <begin position="61"/>
        <end position="83"/>
    </location>
</feature>
<dbReference type="STRING" id="634994.GCWU000323_00276"/>
<dbReference type="Gene3D" id="1.10.3720.10">
    <property type="entry name" value="MetI-like"/>
    <property type="match status" value="1"/>
</dbReference>
<feature type="transmembrane region" description="Helical" evidence="7">
    <location>
        <begin position="95"/>
        <end position="119"/>
    </location>
</feature>
<evidence type="ECO:0000313" key="9">
    <source>
        <dbReference type="EMBL" id="EEX75677.1"/>
    </source>
</evidence>
<feature type="transmembrane region" description="Helical" evidence="7">
    <location>
        <begin position="190"/>
        <end position="209"/>
    </location>
</feature>
<dbReference type="GO" id="GO:0055085">
    <property type="term" value="P:transmembrane transport"/>
    <property type="evidence" value="ECO:0007669"/>
    <property type="project" value="InterPro"/>
</dbReference>
<dbReference type="SUPFAM" id="SSF161098">
    <property type="entry name" value="MetI-like"/>
    <property type="match status" value="1"/>
</dbReference>
<evidence type="ECO:0000256" key="3">
    <source>
        <dbReference type="ARBA" id="ARBA00022475"/>
    </source>
</evidence>
<keyword evidence="4 7" id="KW-0812">Transmembrane</keyword>
<dbReference type="GO" id="GO:0005886">
    <property type="term" value="C:plasma membrane"/>
    <property type="evidence" value="ECO:0007669"/>
    <property type="project" value="UniProtKB-SubCell"/>
</dbReference>